<name>A0AA37RSN2_9GAMM</name>
<organism evidence="1 2">
    <name type="scientific">Paraferrimonas sedimenticola</name>
    <dbReference type="NCBI Taxonomy" id="375674"/>
    <lineage>
        <taxon>Bacteria</taxon>
        <taxon>Pseudomonadati</taxon>
        <taxon>Pseudomonadota</taxon>
        <taxon>Gammaproteobacteria</taxon>
        <taxon>Alteromonadales</taxon>
        <taxon>Ferrimonadaceae</taxon>
        <taxon>Paraferrimonas</taxon>
    </lineage>
</organism>
<dbReference type="AlphaFoldDB" id="A0AA37RSN2"/>
<sequence length="531" mass="58094">MRRYSNAPVRLYGGLNLAMADSDVPPGMCRQLTNIEIDPLGRYRRVLGFERFDGRSSPTTIQIGDLPDYPFPDNETALAALDAAMDAQRALIQPVPGEGPVIGAFLYQGEVFAMRNEVGGAEAKLYKATATGWQVIVTPTLNAGGQLETRLMNFKGNADAVKIYGVDGKNPAFSFDGTTFTQIAGPISPDAPITIEALPSQVLLLGYRGGSFVYSAVGEPTDFTANNGGGEIAVGDEITAMAVQPDNTCAIGCKNRTYVLYGTSDADFQLKSLSTRIGMRSGTVQTISDSVFVDDRGLTQLHRIQEFGDFDQALISQAVESLLVNKIEQITCSMVVKAKNQYRLFFDDGTALCVTFMADGQPHYFKLNYRTAFACTASGESLSGEELLFAGGNDGYLYQLDKSFSFDGTEYPSVLRTNLMDFGSPEIKKRWHKLVVELDEVIEVQLQSRLYFDEDNPDAPPQQLVFGSGALWDVAHWDQAHWASRSSARADLYPEGVGCSVAVQLAMSSKRMPPHVFSKLHLHTKVLGRRR</sequence>
<gene>
    <name evidence="1" type="ORF">GCM10007895_05940</name>
</gene>
<dbReference type="Proteomes" id="UP001161422">
    <property type="component" value="Unassembled WGS sequence"/>
</dbReference>
<comment type="caution">
    <text evidence="1">The sequence shown here is derived from an EMBL/GenBank/DDBJ whole genome shotgun (WGS) entry which is preliminary data.</text>
</comment>
<reference evidence="1" key="1">
    <citation type="journal article" date="2014" name="Int. J. Syst. Evol. Microbiol.">
        <title>Complete genome sequence of Corynebacterium casei LMG S-19264T (=DSM 44701T), isolated from a smear-ripened cheese.</title>
        <authorList>
            <consortium name="US DOE Joint Genome Institute (JGI-PGF)"/>
            <person name="Walter F."/>
            <person name="Albersmeier A."/>
            <person name="Kalinowski J."/>
            <person name="Ruckert C."/>
        </authorList>
    </citation>
    <scope>NUCLEOTIDE SEQUENCE</scope>
    <source>
        <strain evidence="1">NBRC 101628</strain>
    </source>
</reference>
<evidence type="ECO:0000313" key="2">
    <source>
        <dbReference type="Proteomes" id="UP001161422"/>
    </source>
</evidence>
<protein>
    <submittedName>
        <fullName evidence="1">Uncharacterized protein</fullName>
    </submittedName>
</protein>
<keyword evidence="2" id="KW-1185">Reference proteome</keyword>
<accession>A0AA37RSN2</accession>
<dbReference type="RefSeq" id="WP_095506614.1">
    <property type="nucleotide sequence ID" value="NZ_BSNC01000002.1"/>
</dbReference>
<reference evidence="1" key="2">
    <citation type="submission" date="2023-01" db="EMBL/GenBank/DDBJ databases">
        <title>Draft genome sequence of Paraferrimonas sedimenticola strain NBRC 101628.</title>
        <authorList>
            <person name="Sun Q."/>
            <person name="Mori K."/>
        </authorList>
    </citation>
    <scope>NUCLEOTIDE SEQUENCE</scope>
    <source>
        <strain evidence="1">NBRC 101628</strain>
    </source>
</reference>
<proteinExistence type="predicted"/>
<evidence type="ECO:0000313" key="1">
    <source>
        <dbReference type="EMBL" id="GLP95288.1"/>
    </source>
</evidence>
<dbReference type="EMBL" id="BSNC01000002">
    <property type="protein sequence ID" value="GLP95288.1"/>
    <property type="molecule type" value="Genomic_DNA"/>
</dbReference>